<feature type="transmembrane region" description="Helical" evidence="5">
    <location>
        <begin position="12"/>
        <end position="37"/>
    </location>
</feature>
<keyword evidence="8" id="KW-1185">Reference proteome</keyword>
<evidence type="ECO:0000313" key="7">
    <source>
        <dbReference type="EMBL" id="MBL0739630.1"/>
    </source>
</evidence>
<keyword evidence="2 5" id="KW-0812">Transmembrane</keyword>
<dbReference type="InterPro" id="IPR000326">
    <property type="entry name" value="PAP2/HPO"/>
</dbReference>
<organism evidence="7 8">
    <name type="scientific">Chryseolinea lacunae</name>
    <dbReference type="NCBI Taxonomy" id="2801331"/>
    <lineage>
        <taxon>Bacteria</taxon>
        <taxon>Pseudomonadati</taxon>
        <taxon>Bacteroidota</taxon>
        <taxon>Cytophagia</taxon>
        <taxon>Cytophagales</taxon>
        <taxon>Fulvivirgaceae</taxon>
        <taxon>Chryseolinea</taxon>
    </lineage>
</organism>
<reference evidence="7 8" key="1">
    <citation type="submission" date="2021-01" db="EMBL/GenBank/DDBJ databases">
        <title>Chryseolinea sp. Jin1 Genome sequencing and assembly.</title>
        <authorList>
            <person name="Kim I."/>
        </authorList>
    </citation>
    <scope>NUCLEOTIDE SEQUENCE [LARGE SCALE GENOMIC DNA]</scope>
    <source>
        <strain evidence="7 8">Jin1</strain>
    </source>
</reference>
<evidence type="ECO:0000256" key="4">
    <source>
        <dbReference type="ARBA" id="ARBA00023136"/>
    </source>
</evidence>
<gene>
    <name evidence="7" type="ORF">JI741_00310</name>
</gene>
<sequence length="296" mass="33453">MTAGIISATYLLTSFLLLGFKADQLVLVLVFSALYIASVPTRKFILGFSVFIVFWIIFDYMKAFPNYRFNDVHIEGLYHAEAKLFGIKEGNTVLTPNEYWDKHSFAAGDVVSGLFYLCWIPVPLAFGTYLFFTDKAQFLKFALTFLLTNLLGFVVYYSYPAAPPWYVKEHGFEFLSGTRGNTAGLVRFDHFFNITIFQSLYTKGSNVFAAMPSLHSAYPLVVFYYAWKSRMGYMTFVFGIITVGIWLAAVYSGHHYILDVFAGIAIAALGIAVFSVLYAKNKTFSGFVDRYRALIS</sequence>
<dbReference type="Gene3D" id="1.20.144.10">
    <property type="entry name" value="Phosphatidic acid phosphatase type 2/haloperoxidase"/>
    <property type="match status" value="1"/>
</dbReference>
<dbReference type="EMBL" id="JAERRB010000001">
    <property type="protein sequence ID" value="MBL0739630.1"/>
    <property type="molecule type" value="Genomic_DNA"/>
</dbReference>
<evidence type="ECO:0000256" key="2">
    <source>
        <dbReference type="ARBA" id="ARBA00022692"/>
    </source>
</evidence>
<comment type="subcellular location">
    <subcellularLocation>
        <location evidence="1">Membrane</location>
        <topology evidence="1">Multi-pass membrane protein</topology>
    </subcellularLocation>
</comment>
<evidence type="ECO:0000256" key="5">
    <source>
        <dbReference type="SAM" id="Phobius"/>
    </source>
</evidence>
<proteinExistence type="predicted"/>
<dbReference type="CDD" id="cd03386">
    <property type="entry name" value="PAP2_Aur1_like"/>
    <property type="match status" value="1"/>
</dbReference>
<dbReference type="PANTHER" id="PTHR31310:SF7">
    <property type="entry name" value="PA-PHOSPHATASE RELATED-FAMILY PROTEIN DDB_G0268928"/>
    <property type="match status" value="1"/>
</dbReference>
<dbReference type="Proteomes" id="UP000613030">
    <property type="component" value="Unassembled WGS sequence"/>
</dbReference>
<keyword evidence="4 5" id="KW-0472">Membrane</keyword>
<comment type="caution">
    <text evidence="7">The sequence shown here is derived from an EMBL/GenBank/DDBJ whole genome shotgun (WGS) entry which is preliminary data.</text>
</comment>
<dbReference type="InterPro" id="IPR052185">
    <property type="entry name" value="IPC_Synthase-Related"/>
</dbReference>
<evidence type="ECO:0000259" key="6">
    <source>
        <dbReference type="SMART" id="SM00014"/>
    </source>
</evidence>
<feature type="transmembrane region" description="Helical" evidence="5">
    <location>
        <begin position="44"/>
        <end position="61"/>
    </location>
</feature>
<evidence type="ECO:0000256" key="1">
    <source>
        <dbReference type="ARBA" id="ARBA00004141"/>
    </source>
</evidence>
<name>A0ABS1KJJ3_9BACT</name>
<feature type="transmembrane region" description="Helical" evidence="5">
    <location>
        <begin position="139"/>
        <end position="159"/>
    </location>
</feature>
<evidence type="ECO:0000313" key="8">
    <source>
        <dbReference type="Proteomes" id="UP000613030"/>
    </source>
</evidence>
<feature type="transmembrane region" description="Helical" evidence="5">
    <location>
        <begin position="233"/>
        <end position="254"/>
    </location>
</feature>
<feature type="domain" description="Phosphatidic acid phosphatase type 2/haloperoxidase" evidence="6">
    <location>
        <begin position="138"/>
        <end position="275"/>
    </location>
</feature>
<keyword evidence="3 5" id="KW-1133">Transmembrane helix</keyword>
<feature type="transmembrane region" description="Helical" evidence="5">
    <location>
        <begin position="207"/>
        <end position="226"/>
    </location>
</feature>
<feature type="transmembrane region" description="Helical" evidence="5">
    <location>
        <begin position="113"/>
        <end position="132"/>
    </location>
</feature>
<feature type="transmembrane region" description="Helical" evidence="5">
    <location>
        <begin position="260"/>
        <end position="279"/>
    </location>
</feature>
<dbReference type="SMART" id="SM00014">
    <property type="entry name" value="acidPPc"/>
    <property type="match status" value="1"/>
</dbReference>
<accession>A0ABS1KJJ3</accession>
<dbReference type="InterPro" id="IPR026841">
    <property type="entry name" value="Aur1/Ipt1"/>
</dbReference>
<evidence type="ECO:0000256" key="3">
    <source>
        <dbReference type="ARBA" id="ARBA00022989"/>
    </source>
</evidence>
<dbReference type="Pfam" id="PF14378">
    <property type="entry name" value="PAP2_3"/>
    <property type="match status" value="1"/>
</dbReference>
<protein>
    <submittedName>
        <fullName evidence="7">Inositol phosphorylceramide synthase</fullName>
    </submittedName>
</protein>
<dbReference type="PANTHER" id="PTHR31310">
    <property type="match status" value="1"/>
</dbReference>